<name>A0ABT1B262_9FLAO</name>
<organism evidence="2 3">
    <name type="scientific">Robiginitalea marina</name>
    <dbReference type="NCBI Taxonomy" id="2954105"/>
    <lineage>
        <taxon>Bacteria</taxon>
        <taxon>Pseudomonadati</taxon>
        <taxon>Bacteroidota</taxon>
        <taxon>Flavobacteriia</taxon>
        <taxon>Flavobacteriales</taxon>
        <taxon>Flavobacteriaceae</taxon>
        <taxon>Robiginitalea</taxon>
    </lineage>
</organism>
<evidence type="ECO:0000313" key="2">
    <source>
        <dbReference type="EMBL" id="MCO5725997.1"/>
    </source>
</evidence>
<feature type="transmembrane region" description="Helical" evidence="1">
    <location>
        <begin position="69"/>
        <end position="88"/>
    </location>
</feature>
<reference evidence="2 3" key="1">
    <citation type="submission" date="2022-06" db="EMBL/GenBank/DDBJ databases">
        <authorList>
            <person name="Xuan X."/>
        </authorList>
    </citation>
    <scope>NUCLEOTIDE SEQUENCE [LARGE SCALE GENOMIC DNA]</scope>
    <source>
        <strain evidence="2 3">2V75</strain>
    </source>
</reference>
<evidence type="ECO:0000256" key="1">
    <source>
        <dbReference type="SAM" id="Phobius"/>
    </source>
</evidence>
<gene>
    <name evidence="2" type="ORF">NG653_14125</name>
</gene>
<proteinExistence type="predicted"/>
<keyword evidence="1" id="KW-0812">Transmembrane</keyword>
<dbReference type="Proteomes" id="UP001206312">
    <property type="component" value="Unassembled WGS sequence"/>
</dbReference>
<evidence type="ECO:0000313" key="3">
    <source>
        <dbReference type="Proteomes" id="UP001206312"/>
    </source>
</evidence>
<dbReference type="RefSeq" id="WP_252742369.1">
    <property type="nucleotide sequence ID" value="NZ_JAMXIB010000017.1"/>
</dbReference>
<sequence length="139" mass="15987">MELDKINQLLEKYFEATATEAEERELRDYFAKGPVAPYHEAYAPMFSYFSEAGKERYTKQVPLKTRSRSYGWVSIAAAAVLMIGLYFGKQARDQREAEIAYQETRKALGLIAQNLDRGTEKVAYLGQFEQTKKKLLNND</sequence>
<keyword evidence="1" id="KW-1133">Transmembrane helix</keyword>
<accession>A0ABT1B262</accession>
<dbReference type="EMBL" id="JAMXIB010000017">
    <property type="protein sequence ID" value="MCO5725997.1"/>
    <property type="molecule type" value="Genomic_DNA"/>
</dbReference>
<comment type="caution">
    <text evidence="2">The sequence shown here is derived from an EMBL/GenBank/DDBJ whole genome shotgun (WGS) entry which is preliminary data.</text>
</comment>
<protein>
    <submittedName>
        <fullName evidence="2">Uncharacterized protein</fullName>
    </submittedName>
</protein>
<keyword evidence="1" id="KW-0472">Membrane</keyword>
<keyword evidence="3" id="KW-1185">Reference proteome</keyword>